<evidence type="ECO:0000313" key="1">
    <source>
        <dbReference type="EMBL" id="KAH6942132.1"/>
    </source>
</evidence>
<dbReference type="Proteomes" id="UP000821845">
    <property type="component" value="Chromosome 10"/>
</dbReference>
<proteinExistence type="predicted"/>
<reference evidence="1" key="1">
    <citation type="submission" date="2020-05" db="EMBL/GenBank/DDBJ databases">
        <title>Large-scale comparative analyses of tick genomes elucidate their genetic diversity and vector capacities.</title>
        <authorList>
            <person name="Jia N."/>
            <person name="Wang J."/>
            <person name="Shi W."/>
            <person name="Du L."/>
            <person name="Sun Y."/>
            <person name="Zhan W."/>
            <person name="Jiang J."/>
            <person name="Wang Q."/>
            <person name="Zhang B."/>
            <person name="Ji P."/>
            <person name="Sakyi L.B."/>
            <person name="Cui X."/>
            <person name="Yuan T."/>
            <person name="Jiang B."/>
            <person name="Yang W."/>
            <person name="Lam T.T.-Y."/>
            <person name="Chang Q."/>
            <person name="Ding S."/>
            <person name="Wang X."/>
            <person name="Zhu J."/>
            <person name="Ruan X."/>
            <person name="Zhao L."/>
            <person name="Wei J."/>
            <person name="Que T."/>
            <person name="Du C."/>
            <person name="Cheng J."/>
            <person name="Dai P."/>
            <person name="Han X."/>
            <person name="Huang E."/>
            <person name="Gao Y."/>
            <person name="Liu J."/>
            <person name="Shao H."/>
            <person name="Ye R."/>
            <person name="Li L."/>
            <person name="Wei W."/>
            <person name="Wang X."/>
            <person name="Wang C."/>
            <person name="Yang T."/>
            <person name="Huo Q."/>
            <person name="Li W."/>
            <person name="Guo W."/>
            <person name="Chen H."/>
            <person name="Zhou L."/>
            <person name="Ni X."/>
            <person name="Tian J."/>
            <person name="Zhou Y."/>
            <person name="Sheng Y."/>
            <person name="Liu T."/>
            <person name="Pan Y."/>
            <person name="Xia L."/>
            <person name="Li J."/>
            <person name="Zhao F."/>
            <person name="Cao W."/>
        </authorList>
    </citation>
    <scope>NUCLEOTIDE SEQUENCE</scope>
    <source>
        <strain evidence="1">Hyas-2018</strain>
    </source>
</reference>
<organism evidence="1 2">
    <name type="scientific">Hyalomma asiaticum</name>
    <name type="common">Tick</name>
    <dbReference type="NCBI Taxonomy" id="266040"/>
    <lineage>
        <taxon>Eukaryota</taxon>
        <taxon>Metazoa</taxon>
        <taxon>Ecdysozoa</taxon>
        <taxon>Arthropoda</taxon>
        <taxon>Chelicerata</taxon>
        <taxon>Arachnida</taxon>
        <taxon>Acari</taxon>
        <taxon>Parasitiformes</taxon>
        <taxon>Ixodida</taxon>
        <taxon>Ixodoidea</taxon>
        <taxon>Ixodidae</taxon>
        <taxon>Hyalomminae</taxon>
        <taxon>Hyalomma</taxon>
    </lineage>
</organism>
<dbReference type="EMBL" id="CM023490">
    <property type="protein sequence ID" value="KAH6942132.1"/>
    <property type="molecule type" value="Genomic_DNA"/>
</dbReference>
<sequence>MKCYMDEFGVVDKESGSFGEGDLALGRVNTVVDRGREEGCKQSGREKGPSQERRAPGITVCVACCVRTPCRRTSTKALTTCNLAADPETKKRLLLDRALLVPATISASPRCLVAAVHLAAGIPACGSLLQQGGPDA</sequence>
<comment type="caution">
    <text evidence="1">The sequence shown here is derived from an EMBL/GenBank/DDBJ whole genome shotgun (WGS) entry which is preliminary data.</text>
</comment>
<name>A0ACB7T771_HYAAI</name>
<evidence type="ECO:0000313" key="2">
    <source>
        <dbReference type="Proteomes" id="UP000821845"/>
    </source>
</evidence>
<keyword evidence="2" id="KW-1185">Reference proteome</keyword>
<gene>
    <name evidence="1" type="ORF">HPB50_001428</name>
</gene>
<protein>
    <submittedName>
        <fullName evidence="1">Uncharacterized protein</fullName>
    </submittedName>
</protein>
<accession>A0ACB7T771</accession>